<evidence type="ECO:0000256" key="1">
    <source>
        <dbReference type="ARBA" id="ARBA00023242"/>
    </source>
</evidence>
<dbReference type="GO" id="GO:0003700">
    <property type="term" value="F:DNA-binding transcription factor activity"/>
    <property type="evidence" value="ECO:0007669"/>
    <property type="project" value="InterPro"/>
</dbReference>
<evidence type="ECO:0000259" key="2">
    <source>
        <dbReference type="SMART" id="SM00906"/>
    </source>
</evidence>
<organism evidence="3 4">
    <name type="scientific">Moniliophthora roreri</name>
    <name type="common">Frosty pod rot fungus</name>
    <name type="synonym">Monilia roreri</name>
    <dbReference type="NCBI Taxonomy" id="221103"/>
    <lineage>
        <taxon>Eukaryota</taxon>
        <taxon>Fungi</taxon>
        <taxon>Dikarya</taxon>
        <taxon>Basidiomycota</taxon>
        <taxon>Agaricomycotina</taxon>
        <taxon>Agaricomycetes</taxon>
        <taxon>Agaricomycetidae</taxon>
        <taxon>Agaricales</taxon>
        <taxon>Marasmiineae</taxon>
        <taxon>Marasmiaceae</taxon>
        <taxon>Moniliophthora</taxon>
    </lineage>
</organism>
<keyword evidence="1" id="KW-0539">Nucleus</keyword>
<dbReference type="PANTHER" id="PTHR46910:SF38">
    <property type="entry name" value="ZN(2)-C6 FUNGAL-TYPE DOMAIN-CONTAINING PROTEIN"/>
    <property type="match status" value="1"/>
</dbReference>
<dbReference type="PANTHER" id="PTHR46910">
    <property type="entry name" value="TRANSCRIPTION FACTOR PDR1"/>
    <property type="match status" value="1"/>
</dbReference>
<dbReference type="Pfam" id="PF04082">
    <property type="entry name" value="Fungal_trans"/>
    <property type="match status" value="1"/>
</dbReference>
<sequence>MPGSNCSNCLSVGTPCTHVFAMEKKKRGSQRTRISRSLHETQKLVDSILSASKPFVVPRDTQTVHQLLVDLAHYARSLEQGQSASQLTMSRNTSPLPTGNELAYSYTSSLSKLAGSYINSDVFCVEDDLDSFADKFNHLSLNHGAARHFGPSSALAFTQSIFALRQRIEGSSQRIPKKRPQFWHIYPWQVEKEEASPDYDFPEEDLLNELIDLFFKKINFAFPVLHRPVFEKCIKDNLHRQNRHFGATVLTLCAVASRYSDDSRVFDDPAEPSSAGWKYFRQIQLMRSTFLIPPTVYELQMYCIAMLFLYCTTTPEACWILLGHGVRCAQDLGIHRRPPGNVKPTMEYQLLNRVFWCFYVIDVILTMALGKPRAIHTEEYDVPLPLEVDDEYWEVEDPEDAFKQPAGKPCKMSFWISFLKLSDIAGSAQAMLLAQNSDVGMEWRERNIIEIDSRLNAWVDTIPDHCAYALFSSAKIPRPMRLPVKWDPDKEDPIFFHQSAILYTLYYWIQIHVHRLFTAPMQVASPFPSQVICTNAARSCCHILQAQNRKDFIVHPVSLKAAYISGIILYLNVETSKEMLDAANLNKEINNCYKCFECFGEWERSDILGEIFSDLPSHRQSPKHPLTELDADHPQFPDAATVQHNYQTPIPTQFPSGSAASGSVSTALAPTSLPIYSTDLANPPAQDVFHTPGYSDLDPYTLNVDWTAFDTSNSGPLTAGSSGTMEAQESTYMQRFIDECLWGPLGISDTWNSDPGWNGGNPSSSSENQL</sequence>
<dbReference type="EMBL" id="LATX01002158">
    <property type="protein sequence ID" value="KTB33589.1"/>
    <property type="molecule type" value="Genomic_DNA"/>
</dbReference>
<dbReference type="InterPro" id="IPR050987">
    <property type="entry name" value="AtrR-like"/>
</dbReference>
<reference evidence="3 4" key="1">
    <citation type="submission" date="2015-12" db="EMBL/GenBank/DDBJ databases">
        <title>Draft genome sequence of Moniliophthora roreri, the causal agent of frosty pod rot of cacao.</title>
        <authorList>
            <person name="Aime M.C."/>
            <person name="Diaz-Valderrama J.R."/>
            <person name="Kijpornyongpan T."/>
            <person name="Phillips-Mora W."/>
        </authorList>
    </citation>
    <scope>NUCLEOTIDE SEQUENCE [LARGE SCALE GENOMIC DNA]</scope>
    <source>
        <strain evidence="3 4">MCA 2952</strain>
    </source>
</reference>
<name>A0A0W0FBE0_MONRR</name>
<dbReference type="eggNOG" id="ENOG502QSY2">
    <property type="taxonomic scope" value="Eukaryota"/>
</dbReference>
<dbReference type="GO" id="GO:0008270">
    <property type="term" value="F:zinc ion binding"/>
    <property type="evidence" value="ECO:0007669"/>
    <property type="project" value="InterPro"/>
</dbReference>
<dbReference type="GO" id="GO:0006351">
    <property type="term" value="P:DNA-templated transcription"/>
    <property type="evidence" value="ECO:0007669"/>
    <property type="project" value="InterPro"/>
</dbReference>
<dbReference type="Proteomes" id="UP000054988">
    <property type="component" value="Unassembled WGS sequence"/>
</dbReference>
<accession>A0A0W0FBE0</accession>
<dbReference type="SMART" id="SM00906">
    <property type="entry name" value="Fungal_trans"/>
    <property type="match status" value="1"/>
</dbReference>
<evidence type="ECO:0000313" key="3">
    <source>
        <dbReference type="EMBL" id="KTB33589.1"/>
    </source>
</evidence>
<protein>
    <recommendedName>
        <fullName evidence="2">Xylanolytic transcriptional activator regulatory domain-containing protein</fullName>
    </recommendedName>
</protein>
<dbReference type="CDD" id="cd12148">
    <property type="entry name" value="fungal_TF_MHR"/>
    <property type="match status" value="1"/>
</dbReference>
<evidence type="ECO:0000313" key="4">
    <source>
        <dbReference type="Proteomes" id="UP000054988"/>
    </source>
</evidence>
<gene>
    <name evidence="3" type="ORF">WG66_13821</name>
</gene>
<proteinExistence type="predicted"/>
<feature type="domain" description="Xylanolytic transcriptional activator regulatory" evidence="2">
    <location>
        <begin position="318"/>
        <end position="391"/>
    </location>
</feature>
<comment type="caution">
    <text evidence="3">The sequence shown here is derived from an EMBL/GenBank/DDBJ whole genome shotgun (WGS) entry which is preliminary data.</text>
</comment>
<dbReference type="GO" id="GO:0003677">
    <property type="term" value="F:DNA binding"/>
    <property type="evidence" value="ECO:0007669"/>
    <property type="project" value="InterPro"/>
</dbReference>
<dbReference type="AlphaFoldDB" id="A0A0W0FBE0"/>
<dbReference type="InterPro" id="IPR007219">
    <property type="entry name" value="XnlR_reg_dom"/>
</dbReference>